<proteinExistence type="predicted"/>
<organism evidence="1">
    <name type="scientific">Rhizophora mucronata</name>
    <name type="common">Asiatic mangrove</name>
    <dbReference type="NCBI Taxonomy" id="61149"/>
    <lineage>
        <taxon>Eukaryota</taxon>
        <taxon>Viridiplantae</taxon>
        <taxon>Streptophyta</taxon>
        <taxon>Embryophyta</taxon>
        <taxon>Tracheophyta</taxon>
        <taxon>Spermatophyta</taxon>
        <taxon>Magnoliopsida</taxon>
        <taxon>eudicotyledons</taxon>
        <taxon>Gunneridae</taxon>
        <taxon>Pentapetalae</taxon>
        <taxon>rosids</taxon>
        <taxon>fabids</taxon>
        <taxon>Malpighiales</taxon>
        <taxon>Rhizophoraceae</taxon>
        <taxon>Rhizophora</taxon>
    </lineage>
</organism>
<sequence length="8" mass="974">MPSSHLFR</sequence>
<protein>
    <submittedName>
        <fullName evidence="1">Uncharacterized protein</fullName>
    </submittedName>
</protein>
<accession>A0A2P2JM84</accession>
<reference evidence="1" key="1">
    <citation type="submission" date="2018-02" db="EMBL/GenBank/DDBJ databases">
        <title>Rhizophora mucronata_Transcriptome.</title>
        <authorList>
            <person name="Meera S.P."/>
            <person name="Sreeshan A."/>
            <person name="Augustine A."/>
        </authorList>
    </citation>
    <scope>NUCLEOTIDE SEQUENCE</scope>
    <source>
        <tissue evidence="1">Leaf</tissue>
    </source>
</reference>
<dbReference type="EMBL" id="GGEC01014103">
    <property type="protein sequence ID" value="MBW94586.1"/>
    <property type="molecule type" value="Transcribed_RNA"/>
</dbReference>
<evidence type="ECO:0000313" key="1">
    <source>
        <dbReference type="EMBL" id="MBW94586.1"/>
    </source>
</evidence>
<name>A0A2P2JM84_RHIMU</name>